<sequence>MSLKVCLLMVMILLTARINAQPPLKPYPQHVRYFAGVIRPNHISQQALDRTVTRFYDKWKLRYIKNVPGKLQSFVWFEGKGGKQCVSEGQGYGMVIMVLMAGHDPQAKVTYDNLWRYVRAHPGNRSKYLMAWAQKNNGQDLDRTTASDGDMDIAYSLLLAAKQWGNNGSINYLKEARATINEIMRFEVNPKTWTILLGEGLDDDSGDWFATRTSDFMPAHFKAFQQATGDIRWKKVIDAEYRLFSFMQNAYSPDAGLLPDFIVHTNKTPKPAQANFLESRYDGQYNYNACRDPWRIGTDYILNGDVRARNIVSKINSWVRQTTNNDTYNLSAGYTLQGNDIEHRYFEALSFIAPFGVSAMVNVKNQAWLNKVWVYLTGFKIKDYDYYDNSIKLLDMIIMSGNYWSPA</sequence>
<evidence type="ECO:0000256" key="2">
    <source>
        <dbReference type="ARBA" id="ARBA00009209"/>
    </source>
</evidence>
<keyword evidence="7 9" id="KW-0119">Carbohydrate metabolism</keyword>
<accession>A0ABW5YC12</accession>
<reference evidence="12" key="1">
    <citation type="journal article" date="2019" name="Int. J. Syst. Evol. Microbiol.">
        <title>The Global Catalogue of Microorganisms (GCM) 10K type strain sequencing project: providing services to taxonomists for standard genome sequencing and annotation.</title>
        <authorList>
            <consortium name="The Broad Institute Genomics Platform"/>
            <consortium name="The Broad Institute Genome Sequencing Center for Infectious Disease"/>
            <person name="Wu L."/>
            <person name="Ma J."/>
        </authorList>
    </citation>
    <scope>NUCLEOTIDE SEQUENCE [LARGE SCALE GENOMIC DNA]</scope>
    <source>
        <strain evidence="12">KCTC 22437</strain>
    </source>
</reference>
<dbReference type="GO" id="GO:0016787">
    <property type="term" value="F:hydrolase activity"/>
    <property type="evidence" value="ECO:0007669"/>
    <property type="project" value="UniProtKB-KW"/>
</dbReference>
<comment type="catalytic activity">
    <reaction evidence="1">
        <text>Endohydrolysis of (1-&gt;4)-beta-D-glucosidic linkages in cellulose, lichenin and cereal beta-D-glucans.</text>
        <dbReference type="EC" id="3.2.1.4"/>
    </reaction>
</comment>
<protein>
    <recommendedName>
        <fullName evidence="9">Glucanase</fullName>
        <ecNumber evidence="9">3.2.1.-</ecNumber>
    </recommendedName>
</protein>
<feature type="active site" description="Nucleophile" evidence="8">
    <location>
        <position position="148"/>
    </location>
</feature>
<dbReference type="RefSeq" id="WP_377184999.1">
    <property type="nucleotide sequence ID" value="NZ_JBHUPD010000002.1"/>
</dbReference>
<feature type="signal peptide" evidence="10">
    <location>
        <begin position="1"/>
        <end position="20"/>
    </location>
</feature>
<keyword evidence="6 9" id="KW-0326">Glycosidase</keyword>
<dbReference type="SUPFAM" id="SSF48208">
    <property type="entry name" value="Six-hairpin glycosidases"/>
    <property type="match status" value="1"/>
</dbReference>
<keyword evidence="4 9" id="KW-0378">Hydrolase</keyword>
<keyword evidence="5" id="KW-0136">Cellulose degradation</keyword>
<evidence type="ECO:0000256" key="8">
    <source>
        <dbReference type="PROSITE-ProRule" id="PRU10058"/>
    </source>
</evidence>
<dbReference type="Gene3D" id="1.50.10.10">
    <property type="match status" value="1"/>
</dbReference>
<name>A0ABW5YC12_9SPHI</name>
<evidence type="ECO:0000256" key="1">
    <source>
        <dbReference type="ARBA" id="ARBA00000966"/>
    </source>
</evidence>
<evidence type="ECO:0000256" key="9">
    <source>
        <dbReference type="RuleBase" id="RU361167"/>
    </source>
</evidence>
<evidence type="ECO:0000313" key="11">
    <source>
        <dbReference type="EMBL" id="MFD2872858.1"/>
    </source>
</evidence>
<dbReference type="Proteomes" id="UP001597557">
    <property type="component" value="Unassembled WGS sequence"/>
</dbReference>
<dbReference type="EMBL" id="JBHUPD010000002">
    <property type="protein sequence ID" value="MFD2872858.1"/>
    <property type="molecule type" value="Genomic_DNA"/>
</dbReference>
<comment type="caution">
    <text evidence="11">The sequence shown here is derived from an EMBL/GenBank/DDBJ whole genome shotgun (WGS) entry which is preliminary data.</text>
</comment>
<organism evidence="11 12">
    <name type="scientific">Mucilaginibacter ximonensis</name>
    <dbReference type="NCBI Taxonomy" id="538021"/>
    <lineage>
        <taxon>Bacteria</taxon>
        <taxon>Pseudomonadati</taxon>
        <taxon>Bacteroidota</taxon>
        <taxon>Sphingobacteriia</taxon>
        <taxon>Sphingobacteriales</taxon>
        <taxon>Sphingobacteriaceae</taxon>
        <taxon>Mucilaginibacter</taxon>
    </lineage>
</organism>
<gene>
    <name evidence="11" type="ORF">ACFS5N_10295</name>
</gene>
<dbReference type="EC" id="3.2.1.-" evidence="9"/>
<dbReference type="PROSITE" id="PS00812">
    <property type="entry name" value="GLYCOSYL_HYDROL_F8"/>
    <property type="match status" value="1"/>
</dbReference>
<keyword evidence="7 9" id="KW-0624">Polysaccharide degradation</keyword>
<comment type="similarity">
    <text evidence="2 9">Belongs to the glycosyl hydrolase 8 (cellulase D) family.</text>
</comment>
<evidence type="ECO:0000256" key="7">
    <source>
        <dbReference type="ARBA" id="ARBA00023326"/>
    </source>
</evidence>
<evidence type="ECO:0000256" key="3">
    <source>
        <dbReference type="ARBA" id="ARBA00022729"/>
    </source>
</evidence>
<dbReference type="InterPro" id="IPR008928">
    <property type="entry name" value="6-hairpin_glycosidase_sf"/>
</dbReference>
<dbReference type="InterPro" id="IPR012341">
    <property type="entry name" value="6hp_glycosidase-like_sf"/>
</dbReference>
<evidence type="ECO:0000256" key="4">
    <source>
        <dbReference type="ARBA" id="ARBA00022801"/>
    </source>
</evidence>
<dbReference type="InterPro" id="IPR019834">
    <property type="entry name" value="Glyco_hydro_8_CS"/>
</dbReference>
<evidence type="ECO:0000256" key="10">
    <source>
        <dbReference type="SAM" id="SignalP"/>
    </source>
</evidence>
<evidence type="ECO:0000256" key="5">
    <source>
        <dbReference type="ARBA" id="ARBA00023001"/>
    </source>
</evidence>
<evidence type="ECO:0000256" key="6">
    <source>
        <dbReference type="ARBA" id="ARBA00023295"/>
    </source>
</evidence>
<proteinExistence type="inferred from homology"/>
<dbReference type="InterPro" id="IPR002037">
    <property type="entry name" value="Glyco_hydro_8"/>
</dbReference>
<evidence type="ECO:0000313" key="12">
    <source>
        <dbReference type="Proteomes" id="UP001597557"/>
    </source>
</evidence>
<keyword evidence="12" id="KW-1185">Reference proteome</keyword>
<feature type="chain" id="PRO_5045419681" description="Glucanase" evidence="10">
    <location>
        <begin position="21"/>
        <end position="407"/>
    </location>
</feature>
<keyword evidence="3 10" id="KW-0732">Signal</keyword>
<dbReference type="Pfam" id="PF01270">
    <property type="entry name" value="Glyco_hydro_8"/>
    <property type="match status" value="1"/>
</dbReference>
<dbReference type="PRINTS" id="PR00735">
    <property type="entry name" value="GLHYDRLASE8"/>
</dbReference>